<comment type="subcellular location">
    <subcellularLocation>
        <location evidence="1">Cell membrane</location>
        <topology evidence="1">Multi-pass membrane protein</topology>
    </subcellularLocation>
</comment>
<keyword evidence="2" id="KW-1003">Cell membrane</keyword>
<sequence>MTPIFSIVLPVYNEHENIPELYRRLNLVSKQLGHTTEMIFINDGSSDSTLKIVAALSKKDRRVRLINFSRNFGHQVAVSAGLDHSRGKYIAILDSDLQDPPEVLPKFFAKLKQGYNVVYAIRRDRKESWWLKAAYAGFYKLLSVAANINIPLDSGDFCVMDQKALHCMRQLPERNRFVRGLRSWIGLKQIGLEYKRAARFAGTTKYSLRKLFRLAFDGIFSFSFVPLQLLTFFGFQFFTLSIVFSLLIVYVRLFTDFFVPGFATTIILILFTSGLNMLSLGLVGEYVGRIYDEVKQRPQYIIESKIGFNN</sequence>
<evidence type="ECO:0000256" key="2">
    <source>
        <dbReference type="ARBA" id="ARBA00022475"/>
    </source>
</evidence>
<dbReference type="EMBL" id="MEXR01000044">
    <property type="protein sequence ID" value="OGD08930.1"/>
    <property type="molecule type" value="Genomic_DNA"/>
</dbReference>
<keyword evidence="3" id="KW-0328">Glycosyltransferase</keyword>
<proteinExistence type="inferred from homology"/>
<evidence type="ECO:0000313" key="12">
    <source>
        <dbReference type="Proteomes" id="UP000176424"/>
    </source>
</evidence>
<protein>
    <submittedName>
        <fullName evidence="11">Glycosyl transferase</fullName>
    </submittedName>
</protein>
<dbReference type="InterPro" id="IPR050256">
    <property type="entry name" value="Glycosyltransferase_2"/>
</dbReference>
<evidence type="ECO:0000256" key="4">
    <source>
        <dbReference type="ARBA" id="ARBA00022679"/>
    </source>
</evidence>
<dbReference type="Gene3D" id="3.90.550.10">
    <property type="entry name" value="Spore Coat Polysaccharide Biosynthesis Protein SpsA, Chain A"/>
    <property type="match status" value="1"/>
</dbReference>
<feature type="transmembrane region" description="Helical" evidence="9">
    <location>
        <begin position="257"/>
        <end position="283"/>
    </location>
</feature>
<dbReference type="FunFam" id="3.90.550.10:FF:000079">
    <property type="entry name" value="Probable glycosyl transferase"/>
    <property type="match status" value="1"/>
</dbReference>
<comment type="caution">
    <text evidence="11">The sequence shown here is derived from an EMBL/GenBank/DDBJ whole genome shotgun (WGS) entry which is preliminary data.</text>
</comment>
<dbReference type="STRING" id="1797263.A2397_05025"/>
<accession>A0A1F4ZRQ2</accession>
<keyword evidence="7 9" id="KW-0472">Membrane</keyword>
<evidence type="ECO:0000256" key="1">
    <source>
        <dbReference type="ARBA" id="ARBA00004651"/>
    </source>
</evidence>
<dbReference type="AlphaFoldDB" id="A0A1F4ZRQ2"/>
<dbReference type="InterPro" id="IPR001173">
    <property type="entry name" value="Glyco_trans_2-like"/>
</dbReference>
<keyword evidence="4 11" id="KW-0808">Transferase</keyword>
<evidence type="ECO:0000256" key="9">
    <source>
        <dbReference type="SAM" id="Phobius"/>
    </source>
</evidence>
<dbReference type="Pfam" id="PF00535">
    <property type="entry name" value="Glycos_transf_2"/>
    <property type="match status" value="1"/>
</dbReference>
<feature type="transmembrane region" description="Helical" evidence="9">
    <location>
        <begin position="219"/>
        <end position="251"/>
    </location>
</feature>
<gene>
    <name evidence="11" type="ORF">A2397_05025</name>
</gene>
<keyword evidence="5 9" id="KW-0812">Transmembrane</keyword>
<evidence type="ECO:0000256" key="8">
    <source>
        <dbReference type="ARBA" id="ARBA00038152"/>
    </source>
</evidence>
<dbReference type="InterPro" id="IPR029044">
    <property type="entry name" value="Nucleotide-diphossugar_trans"/>
</dbReference>
<dbReference type="SUPFAM" id="SSF53448">
    <property type="entry name" value="Nucleotide-diphospho-sugar transferases"/>
    <property type="match status" value="1"/>
</dbReference>
<evidence type="ECO:0000256" key="6">
    <source>
        <dbReference type="ARBA" id="ARBA00022989"/>
    </source>
</evidence>
<keyword evidence="6 9" id="KW-1133">Transmembrane helix</keyword>
<dbReference type="Proteomes" id="UP000176424">
    <property type="component" value="Unassembled WGS sequence"/>
</dbReference>
<comment type="similarity">
    <text evidence="8">Belongs to the glycosyltransferase 2 family. GtrB subfamily.</text>
</comment>
<dbReference type="GO" id="GO:0016757">
    <property type="term" value="F:glycosyltransferase activity"/>
    <property type="evidence" value="ECO:0007669"/>
    <property type="project" value="UniProtKB-KW"/>
</dbReference>
<organism evidence="11 12">
    <name type="scientific">Candidatus Amesbacteria bacterium RIFOXYB1_FULL_44_23</name>
    <dbReference type="NCBI Taxonomy" id="1797263"/>
    <lineage>
        <taxon>Bacteria</taxon>
        <taxon>Candidatus Amesiibacteriota</taxon>
    </lineage>
</organism>
<reference evidence="11 12" key="1">
    <citation type="journal article" date="2016" name="Nat. Commun.">
        <title>Thousands of microbial genomes shed light on interconnected biogeochemical processes in an aquifer system.</title>
        <authorList>
            <person name="Anantharaman K."/>
            <person name="Brown C.T."/>
            <person name="Hug L.A."/>
            <person name="Sharon I."/>
            <person name="Castelle C.J."/>
            <person name="Probst A.J."/>
            <person name="Thomas B.C."/>
            <person name="Singh A."/>
            <person name="Wilkins M.J."/>
            <person name="Karaoz U."/>
            <person name="Brodie E.L."/>
            <person name="Williams K.H."/>
            <person name="Hubbard S.S."/>
            <person name="Banfield J.F."/>
        </authorList>
    </citation>
    <scope>NUCLEOTIDE SEQUENCE [LARGE SCALE GENOMIC DNA]</scope>
</reference>
<dbReference type="CDD" id="cd04187">
    <property type="entry name" value="DPM1_like_bac"/>
    <property type="match status" value="1"/>
</dbReference>
<dbReference type="PANTHER" id="PTHR48090:SF1">
    <property type="entry name" value="PROPHAGE BACTOPRENOL GLUCOSYL TRANSFERASE HOMOLOG"/>
    <property type="match status" value="1"/>
</dbReference>
<feature type="domain" description="Glycosyltransferase 2-like" evidence="10">
    <location>
        <begin position="6"/>
        <end position="167"/>
    </location>
</feature>
<evidence type="ECO:0000259" key="10">
    <source>
        <dbReference type="Pfam" id="PF00535"/>
    </source>
</evidence>
<name>A0A1F4ZRQ2_9BACT</name>
<evidence type="ECO:0000256" key="5">
    <source>
        <dbReference type="ARBA" id="ARBA00022692"/>
    </source>
</evidence>
<dbReference type="PANTHER" id="PTHR48090">
    <property type="entry name" value="UNDECAPRENYL-PHOSPHATE 4-DEOXY-4-FORMAMIDO-L-ARABINOSE TRANSFERASE-RELATED"/>
    <property type="match status" value="1"/>
</dbReference>
<dbReference type="GO" id="GO:0005886">
    <property type="term" value="C:plasma membrane"/>
    <property type="evidence" value="ECO:0007669"/>
    <property type="project" value="UniProtKB-SubCell"/>
</dbReference>
<evidence type="ECO:0000256" key="3">
    <source>
        <dbReference type="ARBA" id="ARBA00022676"/>
    </source>
</evidence>
<evidence type="ECO:0000256" key="7">
    <source>
        <dbReference type="ARBA" id="ARBA00023136"/>
    </source>
</evidence>
<evidence type="ECO:0000313" key="11">
    <source>
        <dbReference type="EMBL" id="OGD08930.1"/>
    </source>
</evidence>